<reference evidence="12" key="1">
    <citation type="journal article" date="2016" name="Mol. Phylogenet. Evol.">
        <title>Chloroplast phylogenomic data from the green algal order Sphaeropleales (Chlorophyceae, Chlorophyta) reveal complex patterns of sequence evolution.</title>
        <authorList>
            <person name="Fucikova K."/>
            <person name="Lewis P.O."/>
            <person name="Lewis L.A."/>
        </authorList>
    </citation>
    <scope>NUCLEOTIDE SEQUENCE</scope>
    <source>
        <strain evidence="12">SAG 2137</strain>
    </source>
</reference>
<keyword evidence="9" id="KW-0460">Magnesium</keyword>
<dbReference type="EC" id="2.7.7.6" evidence="9"/>
<evidence type="ECO:0000256" key="1">
    <source>
        <dbReference type="ARBA" id="ARBA00004026"/>
    </source>
</evidence>
<proteinExistence type="inferred from homology"/>
<dbReference type="SUPFAM" id="SSF64484">
    <property type="entry name" value="beta and beta-prime subunits of DNA dependent RNA-polymerase"/>
    <property type="match status" value="1"/>
</dbReference>
<dbReference type="InterPro" id="IPR042102">
    <property type="entry name" value="RNA_pol_Rpb1_3_sf"/>
</dbReference>
<dbReference type="PANTHER" id="PTHR19376:SF54">
    <property type="entry name" value="DNA-DIRECTED RNA POLYMERASE SUBUNIT BETA"/>
    <property type="match status" value="1"/>
</dbReference>
<dbReference type="Pfam" id="PF00623">
    <property type="entry name" value="RNA_pol_Rpb1_2"/>
    <property type="match status" value="2"/>
</dbReference>
<dbReference type="InterPro" id="IPR006592">
    <property type="entry name" value="RNA_pol_N"/>
</dbReference>
<dbReference type="Pfam" id="PF04997">
    <property type="entry name" value="RNA_pol_Rpb1_1"/>
    <property type="match status" value="2"/>
</dbReference>
<evidence type="ECO:0000256" key="2">
    <source>
        <dbReference type="ARBA" id="ARBA00007207"/>
    </source>
</evidence>
<evidence type="ECO:0000256" key="3">
    <source>
        <dbReference type="ARBA" id="ARBA00022478"/>
    </source>
</evidence>
<feature type="binding site" evidence="9">
    <location>
        <position position="1244"/>
    </location>
    <ligand>
        <name>Mg(2+)</name>
        <dbReference type="ChEBI" id="CHEBI:18420"/>
    </ligand>
</feature>
<dbReference type="InterPro" id="IPR007080">
    <property type="entry name" value="RNA_pol_Rpb1_1"/>
</dbReference>
<name>A0A140HB72_PSESB</name>
<dbReference type="InterPro" id="IPR007066">
    <property type="entry name" value="RNA_pol_Rpb1_3"/>
</dbReference>
<dbReference type="HAMAP" id="MF_01323">
    <property type="entry name" value="RNApol_bact_RpoC1"/>
    <property type="match status" value="1"/>
</dbReference>
<dbReference type="GO" id="GO:0006351">
    <property type="term" value="P:DNA-templated transcription"/>
    <property type="evidence" value="ECO:0007669"/>
    <property type="project" value="UniProtKB-UniRule"/>
</dbReference>
<sequence>MFHLNPLLVEPFIKKSSSSLNKNNLTSFYLRFSFPVSKKNEHKQNKKARQQKSLVLATQLIYSNNERKSKNQPFVLKQLAALSLFFGSEPSQQAKLLPKKINKTFMNVLTEFYETGALTPGYSKVHELKLVSVSLASPERIRQWAEKILPSGKIFGEVTNANTVHYKTFKPYKGGLFCERIFGPIKDFECACGIRQKPNEEESKKILEHQQIKRNFCPKCDVEYTWSVIRRYQLGYIQLVAPVCHIWYLKANPSSLSILLDIKRKRLESIIYCMETMTLEKNWTCFSSIMNPNLWSENSPTSLYTAWETLSKKPMKPSSFFTPSYWDSGANVPPYASLPVVQEKNQRIDFYLIFRARCHYFLSTASQRVKLFGSKQENSLLKSLVKSVDFNQKEEQYKKNKKIREKQHVGAPPKFENWETSFVKKKNNFSVSSIFLNNETNKKLFPAKNQKKWLKAASCFKTKGWENFNFRKQAQNTLYKKPSLKTLKKNQKILFLYLSKIQTTSSNSSYLSKNVLFNNKQKTSLLFWFWLNKIIFSFFDLPFSKIKIFEFFKNGKNSFLLNMKNPLLTIVHSNSTFLLSKNKFLHLDWSGHLPLKQATPFLSTPFLLSVKTRRKFSRNFSNIQYSSIFFKKIISELDNSLQLEFLLVHSFSNSFISLLTFLIDEESKRNSINEPTTIVNTTFSLKILSRFFSIFENFQPKAASCFKTNGLVLAQNGVLKKGFLKQSNEPKKIENFNFRLYKEQISNNNISYKKTNQPFVLIEPSQMAGRFFYKKFSQIVHLPESYGFDNEKKPKRFVLPEVSLLSKSPEITRTMQLAQQRLLSPLLMNKKISKILIFEKKLKKTLFPFVNQEASSFNNSKNNSVSNLRAKANANFLINNFYCLSSRSTWETNRNQNWNYFIRYNWAPIEVTDLRIPIYKYRTLNPTEFGLNVPITGAGLIQRLLSLFNNNELKKMAKQHQILFPLLNVEIRKLRECARTKSDYAKIQKCLQKREFLLRRLKMIRKLFKKNSNPFHMILSVLPVLPPDLRPILKLGNQIAGSDLNRFYQRIIYRNDRLKKFLKDPATSQSFAMKFALRLLQEAVDNLIQNGKGGVKPECNPRGQPLKSLSESLKGKQGRFRQYLLGKRVDYSGRSVIVVGPTLQLHQCGLPKEMALELFSPFIIKKILSYKFARTIIGAKTLMKLNPRLTLEILREVMQNHPILLNRAPTLHRLGIQAFQPLLIEGRAILLHPLVCPAFNADFDGDQMAVHLPLTVEARAEAWKLMFSKNNLISSATGEPVILPSQDMVLGCYYLTAENSKFRLLTKIQTKQSQKRGRCFSNIDEVLKAYQNGILTVHTPIWLKWKGPFEMGNVLSDPAEIRVDSFGNWQDIREKYRRYFDSKGYFISQMIQTTPGRVLLHSILQKCLFRKF</sequence>
<dbReference type="Gene3D" id="4.10.860.120">
    <property type="entry name" value="RNA polymerase II, clamp domain"/>
    <property type="match status" value="1"/>
</dbReference>
<comment type="function">
    <text evidence="1 9 10">DNA-dependent RNA polymerase catalyzes the transcription of DNA into RNA using the four ribonucleoside triphosphates as substrates.</text>
</comment>
<dbReference type="GO" id="GO:0003899">
    <property type="term" value="F:DNA-directed RNA polymerase activity"/>
    <property type="evidence" value="ECO:0007669"/>
    <property type="project" value="UniProtKB-UniRule"/>
</dbReference>
<feature type="binding site" evidence="9">
    <location>
        <position position="217"/>
    </location>
    <ligand>
        <name>Zn(2+)</name>
        <dbReference type="ChEBI" id="CHEBI:29105"/>
    </ligand>
</feature>
<dbReference type="RefSeq" id="YP_009237995.1">
    <property type="nucleotide sequence ID" value="NC_029669.1"/>
</dbReference>
<protein>
    <recommendedName>
        <fullName evidence="9">DNA-directed RNA polymerase subunit beta'</fullName>
        <ecNumber evidence="9">2.7.7.6</ecNumber>
    </recommendedName>
    <alternativeName>
        <fullName evidence="9">PEP</fullName>
    </alternativeName>
    <alternativeName>
        <fullName evidence="9">Plastid-encoded RNA polymerase subunit beta'</fullName>
        <shortName evidence="9">RNA polymerase subunit beta'</shortName>
    </alternativeName>
</protein>
<keyword evidence="3 9" id="KW-0240">DNA-directed RNA polymerase</keyword>
<comment type="subunit">
    <text evidence="9">In plastids the minimal PEP RNA polymerase catalytic core is composed of four subunits: alpha, beta, beta', and beta''. When a (nuclear-encoded) sigma factor is associated with the core the holoenzyme is formed, which can initiate transcription.</text>
</comment>
<keyword evidence="9" id="KW-0479">Metal-binding</keyword>
<keyword evidence="9" id="KW-0862">Zinc</keyword>
<dbReference type="Gene3D" id="1.10.274.100">
    <property type="entry name" value="RNA polymerase Rpb1, domain 3"/>
    <property type="match status" value="1"/>
</dbReference>
<comment type="similarity">
    <text evidence="2 9">Belongs to the RNA polymerase beta' chain family. RpoC1 subfamily.</text>
</comment>
<evidence type="ECO:0000313" key="12">
    <source>
        <dbReference type="EMBL" id="AMO01421.1"/>
    </source>
</evidence>
<dbReference type="InterPro" id="IPR034678">
    <property type="entry name" value="RNApol_RpoC1"/>
</dbReference>
<dbReference type="GO" id="GO:0003677">
    <property type="term" value="F:DNA binding"/>
    <property type="evidence" value="ECO:0007669"/>
    <property type="project" value="UniProtKB-UniRule"/>
</dbReference>
<dbReference type="Gene3D" id="2.40.40.20">
    <property type="match status" value="1"/>
</dbReference>
<geneLocation type="chloroplast" evidence="12"/>
<dbReference type="GO" id="GO:0000428">
    <property type="term" value="C:DNA-directed RNA polymerase complex"/>
    <property type="evidence" value="ECO:0007669"/>
    <property type="project" value="UniProtKB-KW"/>
</dbReference>
<keyword evidence="7 9" id="KW-0804">Transcription</keyword>
<feature type="binding site" evidence="9">
    <location>
        <position position="190"/>
    </location>
    <ligand>
        <name>Zn(2+)</name>
        <dbReference type="ChEBI" id="CHEBI:29105"/>
    </ligand>
</feature>
<evidence type="ECO:0000256" key="8">
    <source>
        <dbReference type="ARBA" id="ARBA00048552"/>
    </source>
</evidence>
<dbReference type="InterPro" id="IPR045867">
    <property type="entry name" value="DNA-dir_RpoC_beta_prime"/>
</dbReference>
<dbReference type="Pfam" id="PF04983">
    <property type="entry name" value="RNA_pol_Rpb1_3"/>
    <property type="match status" value="1"/>
</dbReference>
<comment type="cofactor">
    <cofactor evidence="9">
        <name>Zn(2+)</name>
        <dbReference type="ChEBI" id="CHEBI:29105"/>
    </cofactor>
    <text evidence="9">Binds 1 Zn(2+) ion per subunit.</text>
</comment>
<comment type="catalytic activity">
    <reaction evidence="8 9 10">
        <text>RNA(n) + a ribonucleoside 5'-triphosphate = RNA(n+1) + diphosphate</text>
        <dbReference type="Rhea" id="RHEA:21248"/>
        <dbReference type="Rhea" id="RHEA-COMP:14527"/>
        <dbReference type="Rhea" id="RHEA-COMP:17342"/>
        <dbReference type="ChEBI" id="CHEBI:33019"/>
        <dbReference type="ChEBI" id="CHEBI:61557"/>
        <dbReference type="ChEBI" id="CHEBI:140395"/>
        <dbReference type="EC" id="2.7.7.6"/>
    </reaction>
</comment>
<accession>A0A140HB72</accession>
<evidence type="ECO:0000256" key="7">
    <source>
        <dbReference type="ARBA" id="ARBA00023163"/>
    </source>
</evidence>
<comment type="subcellular location">
    <subcellularLocation>
        <location evidence="9">Plastid</location>
        <location evidence="9">Chloroplast</location>
    </subcellularLocation>
</comment>
<dbReference type="GO" id="GO:0009507">
    <property type="term" value="C:chloroplast"/>
    <property type="evidence" value="ECO:0007669"/>
    <property type="project" value="UniProtKB-SubCell"/>
</dbReference>
<dbReference type="PANTHER" id="PTHR19376">
    <property type="entry name" value="DNA-DIRECTED RNA POLYMERASE"/>
    <property type="match status" value="1"/>
</dbReference>
<evidence type="ECO:0000256" key="10">
    <source>
        <dbReference type="RuleBase" id="RU004279"/>
    </source>
</evidence>
<feature type="binding site" evidence="9">
    <location>
        <position position="1242"/>
    </location>
    <ligand>
        <name>Mg(2+)</name>
        <dbReference type="ChEBI" id="CHEBI:18420"/>
    </ligand>
</feature>
<evidence type="ECO:0000259" key="11">
    <source>
        <dbReference type="SMART" id="SM00663"/>
    </source>
</evidence>
<gene>
    <name evidence="9 12" type="primary">rpoC1</name>
    <name evidence="12" type="ORF">VV00_81</name>
</gene>
<keyword evidence="6 9" id="KW-0548">Nucleotidyltransferase</keyword>
<dbReference type="EMBL" id="KT199256">
    <property type="protein sequence ID" value="AMO01421.1"/>
    <property type="molecule type" value="Genomic_DNA"/>
</dbReference>
<keyword evidence="12" id="KW-0150">Chloroplast</keyword>
<feature type="binding site" evidence="9">
    <location>
        <position position="1246"/>
    </location>
    <ligand>
        <name>Mg(2+)</name>
        <dbReference type="ChEBI" id="CHEBI:18420"/>
    </ligand>
</feature>
<dbReference type="GO" id="GO:0000287">
    <property type="term" value="F:magnesium ion binding"/>
    <property type="evidence" value="ECO:0007669"/>
    <property type="project" value="UniProtKB-UniRule"/>
</dbReference>
<dbReference type="Gene3D" id="1.10.40.90">
    <property type="match status" value="1"/>
</dbReference>
<organism evidence="12">
    <name type="scientific">Pseudomuriella schumacherensis</name>
    <name type="common">Green alga</name>
    <dbReference type="NCBI Taxonomy" id="889459"/>
    <lineage>
        <taxon>Eukaryota</taxon>
        <taxon>Viridiplantae</taxon>
        <taxon>Chlorophyta</taxon>
        <taxon>core chlorophytes</taxon>
        <taxon>Chlorophyceae</taxon>
        <taxon>CS clade</taxon>
        <taxon>Sphaeropleales</taxon>
        <taxon>Pseudomuriellaceae</taxon>
        <taxon>Pseudomuriella</taxon>
    </lineage>
</organism>
<dbReference type="GO" id="GO:0008270">
    <property type="term" value="F:zinc ion binding"/>
    <property type="evidence" value="ECO:0007669"/>
    <property type="project" value="UniProtKB-UniRule"/>
</dbReference>
<dbReference type="InterPro" id="IPR000722">
    <property type="entry name" value="RNA_pol_asu"/>
</dbReference>
<evidence type="ECO:0000256" key="5">
    <source>
        <dbReference type="ARBA" id="ARBA00022679"/>
    </source>
</evidence>
<evidence type="ECO:0000256" key="9">
    <source>
        <dbReference type="HAMAP-Rule" id="MF_01323"/>
    </source>
</evidence>
<dbReference type="SMART" id="SM00663">
    <property type="entry name" value="RPOLA_N"/>
    <property type="match status" value="1"/>
</dbReference>
<keyword evidence="5 9" id="KW-0808">Transferase</keyword>
<feature type="domain" description="RNA polymerase N-terminal" evidence="11">
    <location>
        <begin position="1015"/>
        <end position="1296"/>
    </location>
</feature>
<evidence type="ECO:0000256" key="4">
    <source>
        <dbReference type="ARBA" id="ARBA00022640"/>
    </source>
</evidence>
<feature type="binding site" evidence="9">
    <location>
        <position position="220"/>
    </location>
    <ligand>
        <name>Zn(2+)</name>
        <dbReference type="ChEBI" id="CHEBI:29105"/>
    </ligand>
</feature>
<comment type="cofactor">
    <cofactor evidence="9">
        <name>Mg(2+)</name>
        <dbReference type="ChEBI" id="CHEBI:18420"/>
    </cofactor>
    <text evidence="9">Binds 1 Mg(2+) ion per subunit.</text>
</comment>
<dbReference type="InterPro" id="IPR044893">
    <property type="entry name" value="RNA_pol_Rpb1_clamp_domain"/>
</dbReference>
<feature type="binding site" evidence="9">
    <location>
        <position position="192"/>
    </location>
    <ligand>
        <name>Zn(2+)</name>
        <dbReference type="ChEBI" id="CHEBI:29105"/>
    </ligand>
</feature>
<keyword evidence="4 12" id="KW-0934">Plastid</keyword>
<dbReference type="GeneID" id="27074034"/>
<evidence type="ECO:0000256" key="6">
    <source>
        <dbReference type="ARBA" id="ARBA00022695"/>
    </source>
</evidence>